<evidence type="ECO:0000259" key="1">
    <source>
        <dbReference type="PROSITE" id="PS51658"/>
    </source>
</evidence>
<feature type="domain" description="BFN" evidence="1">
    <location>
        <begin position="13"/>
        <end position="141"/>
    </location>
</feature>
<accession>A0A8J3LI06</accession>
<sequence>MQGEGRSDTEAAVRELSVVGVRVELPTNQPIVLLKEVEGDRYLPIWIGAVEATAIAYEQQGVKPARPLTHDLLRDVLTALEAPLRAVEIVEMRDNIFYAELVIGNGVRVSARPSDSIALALRVGAPIRCADQVLTEAAIVIPDEQEDEVEKFREFLEQVTPEDFAG</sequence>
<dbReference type="Pfam" id="PF02577">
    <property type="entry name" value="BFN_dom"/>
    <property type="match status" value="1"/>
</dbReference>
<dbReference type="SUPFAM" id="SSF103256">
    <property type="entry name" value="Hypothetical protein TM0160"/>
    <property type="match status" value="1"/>
</dbReference>
<dbReference type="EMBL" id="BONU01000001">
    <property type="protein sequence ID" value="GIG71654.1"/>
    <property type="molecule type" value="Genomic_DNA"/>
</dbReference>
<dbReference type="PANTHER" id="PTHR15160">
    <property type="entry name" value="VON HIPPEL-LINDAU PROTEIN"/>
    <property type="match status" value="1"/>
</dbReference>
<dbReference type="InterPro" id="IPR036104">
    <property type="entry name" value="BFN_sf"/>
</dbReference>
<evidence type="ECO:0000313" key="3">
    <source>
        <dbReference type="Proteomes" id="UP000653674"/>
    </source>
</evidence>
<protein>
    <recommendedName>
        <fullName evidence="1">BFN domain-containing protein</fullName>
    </recommendedName>
</protein>
<keyword evidence="3" id="KW-1185">Reference proteome</keyword>
<evidence type="ECO:0000313" key="2">
    <source>
        <dbReference type="EMBL" id="GIG71654.1"/>
    </source>
</evidence>
<gene>
    <name evidence="2" type="ORF">Pfl04_00580</name>
</gene>
<dbReference type="Gene3D" id="3.10.690.10">
    <property type="entry name" value="Bifunctional nuclease domain"/>
    <property type="match status" value="1"/>
</dbReference>
<proteinExistence type="predicted"/>
<organism evidence="2 3">
    <name type="scientific">Planosporangium flavigriseum</name>
    <dbReference type="NCBI Taxonomy" id="373681"/>
    <lineage>
        <taxon>Bacteria</taxon>
        <taxon>Bacillati</taxon>
        <taxon>Actinomycetota</taxon>
        <taxon>Actinomycetes</taxon>
        <taxon>Micromonosporales</taxon>
        <taxon>Micromonosporaceae</taxon>
        <taxon>Planosporangium</taxon>
    </lineage>
</organism>
<dbReference type="AlphaFoldDB" id="A0A8J3LI06"/>
<dbReference type="GO" id="GO:0004518">
    <property type="term" value="F:nuclease activity"/>
    <property type="evidence" value="ECO:0007669"/>
    <property type="project" value="InterPro"/>
</dbReference>
<dbReference type="PANTHER" id="PTHR15160:SF1">
    <property type="entry name" value="VON HIPPEL-LINDAU DISEASE TUMOR SUPPRESSOR"/>
    <property type="match status" value="1"/>
</dbReference>
<dbReference type="InterPro" id="IPR003729">
    <property type="entry name" value="Bi_nuclease_dom"/>
</dbReference>
<reference evidence="2" key="1">
    <citation type="submission" date="2021-01" db="EMBL/GenBank/DDBJ databases">
        <title>Whole genome shotgun sequence of Planosporangium flavigriseum NBRC 105377.</title>
        <authorList>
            <person name="Komaki H."/>
            <person name="Tamura T."/>
        </authorList>
    </citation>
    <scope>NUCLEOTIDE SEQUENCE</scope>
    <source>
        <strain evidence="2">NBRC 105377</strain>
    </source>
</reference>
<comment type="caution">
    <text evidence="2">The sequence shown here is derived from an EMBL/GenBank/DDBJ whole genome shotgun (WGS) entry which is preliminary data.</text>
</comment>
<dbReference type="PROSITE" id="PS51658">
    <property type="entry name" value="BFN"/>
    <property type="match status" value="1"/>
</dbReference>
<dbReference type="Proteomes" id="UP000653674">
    <property type="component" value="Unassembled WGS sequence"/>
</dbReference>
<name>A0A8J3LI06_9ACTN</name>